<feature type="domain" description="DUF4277" evidence="3">
    <location>
        <begin position="14"/>
        <end position="120"/>
    </location>
</feature>
<dbReference type="AlphaFoldDB" id="A0AAU8M2G0"/>
<keyword evidence="1" id="KW-1133">Transmembrane helix</keyword>
<dbReference type="EMBL" id="CP159373">
    <property type="protein sequence ID" value="XCN75265.1"/>
    <property type="molecule type" value="Genomic_DNA"/>
</dbReference>
<accession>A0AAU8M2G0</accession>
<keyword evidence="1" id="KW-0472">Membrane</keyword>
<evidence type="ECO:0000259" key="2">
    <source>
        <dbReference type="Pfam" id="PF01609"/>
    </source>
</evidence>
<evidence type="ECO:0000259" key="3">
    <source>
        <dbReference type="Pfam" id="PF14104"/>
    </source>
</evidence>
<dbReference type="KEGG" id="eaj:Q3M24_11210"/>
<dbReference type="EMBL" id="CP159373">
    <property type="protein sequence ID" value="XCN74827.1"/>
    <property type="molecule type" value="Genomic_DNA"/>
</dbReference>
<dbReference type="PANTHER" id="PTHR34614">
    <property type="match status" value="1"/>
</dbReference>
<dbReference type="GO" id="GO:0003677">
    <property type="term" value="F:DNA binding"/>
    <property type="evidence" value="ECO:0007669"/>
    <property type="project" value="InterPro"/>
</dbReference>
<evidence type="ECO:0000256" key="1">
    <source>
        <dbReference type="SAM" id="Phobius"/>
    </source>
</evidence>
<reference evidence="5" key="2">
    <citation type="submission" date="2024-06" db="EMBL/GenBank/DDBJ databases">
        <authorList>
            <person name="Plum-Jensen L.E."/>
            <person name="Schramm A."/>
            <person name="Marshall I.P.G."/>
        </authorList>
    </citation>
    <scope>NUCLEOTIDE SEQUENCE</scope>
    <source>
        <strain evidence="5">Rat1</strain>
    </source>
</reference>
<evidence type="ECO:0000313" key="5">
    <source>
        <dbReference type="EMBL" id="XCN75265.1"/>
    </source>
</evidence>
<proteinExistence type="predicted"/>
<dbReference type="InterPro" id="IPR002559">
    <property type="entry name" value="Transposase_11"/>
</dbReference>
<dbReference type="Pfam" id="PF01609">
    <property type="entry name" value="DDE_Tnp_1"/>
    <property type="match status" value="1"/>
</dbReference>
<dbReference type="KEGG" id="eaj:Q3M24_08825"/>
<name>A0AAU8M2G0_9BACT</name>
<organism evidence="5">
    <name type="scientific">Candidatus Electrothrix aestuarii</name>
    <dbReference type="NCBI Taxonomy" id="3062594"/>
    <lineage>
        <taxon>Bacteria</taxon>
        <taxon>Pseudomonadati</taxon>
        <taxon>Thermodesulfobacteriota</taxon>
        <taxon>Desulfobulbia</taxon>
        <taxon>Desulfobulbales</taxon>
        <taxon>Desulfobulbaceae</taxon>
        <taxon>Candidatus Electrothrix</taxon>
    </lineage>
</organism>
<gene>
    <name evidence="4" type="ORF">Q3M24_08825</name>
    <name evidence="5" type="ORF">Q3M24_11210</name>
</gene>
<protein>
    <submittedName>
        <fullName evidence="5">IS1634 family transposase</fullName>
    </submittedName>
</protein>
<dbReference type="InterPro" id="IPR047654">
    <property type="entry name" value="IS1634_transpos"/>
</dbReference>
<feature type="domain" description="Transposase IS4-like" evidence="2">
    <location>
        <begin position="136"/>
        <end position="466"/>
    </location>
</feature>
<feature type="transmembrane region" description="Helical" evidence="1">
    <location>
        <begin position="454"/>
        <end position="471"/>
    </location>
</feature>
<dbReference type="GO" id="GO:0004803">
    <property type="term" value="F:transposase activity"/>
    <property type="evidence" value="ECO:0007669"/>
    <property type="project" value="InterPro"/>
</dbReference>
<dbReference type="InterPro" id="IPR025457">
    <property type="entry name" value="DUF4277"/>
</dbReference>
<dbReference type="PANTHER" id="PTHR34614:SF2">
    <property type="entry name" value="TRANSPOSASE IS4-LIKE DOMAIN-CONTAINING PROTEIN"/>
    <property type="match status" value="1"/>
</dbReference>
<keyword evidence="1" id="KW-0812">Transmembrane</keyword>
<dbReference type="NCBIfam" id="NF033559">
    <property type="entry name" value="transpos_IS1634"/>
    <property type="match status" value="1"/>
</dbReference>
<dbReference type="Pfam" id="PF14104">
    <property type="entry name" value="DUF4277"/>
    <property type="match status" value="1"/>
</dbReference>
<evidence type="ECO:0000313" key="4">
    <source>
        <dbReference type="EMBL" id="XCN74827.1"/>
    </source>
</evidence>
<sequence length="544" mass="61924">MESKTTLLSQECSSKILNHLGLVAGTYDELGLGELIDSLIPQDKEKRVVSVGQAVKAMVVNGLGFANRALYLTPHFFQDKPVDRLIGEGIKAQDLNDTVLGRALDTIYKHNPEELYAYLAVRTVERLGLFVRFGHLDSTSFHTDGSYQDNGSEEEDGVVRITKGYSRDHRPDLNQIVLQLICERQAGIPLLMKPLSGNSSDKTDFRKTIQAHIDQLKNDFILKYLVADSALYTAETLRELSRILWISRVPETLALSREVIHAVAPDLMKDPEQAAFRSLGIEYGDVRQRWLVVYSPEAYQRNLKTVNKKCLKLSTAEAKQFDKLCKQDFSCEADALKAFSRFENKLKMLSIHGAHVVALPRHTGKGRPAKGKHPDFYVYRIEGNPASLLHERTRLLERKSCFILATNQLDCEELSDEELREAYKDQQKVERGFRFLKDPFFMASTLFLKSRKRIMALMMVMTLCLLVYAALEYRIREELDTNNETFPNQKGKPVSAPTARWVFQFFSGIHVLIIGGAQQAVLNLNEHHLRLLRLLGARYEILYS</sequence>
<reference evidence="5" key="1">
    <citation type="journal article" date="2024" name="Syst. Appl. Microbiol.">
        <title>First single-strain enrichments of Electrothrix cable bacteria, description of E. aestuarii sp. nov. and E. rattekaaiensis sp. nov., and proposal of a cable bacteria taxonomy following the rules of the SeqCode.</title>
        <authorList>
            <person name="Plum-Jensen L.E."/>
            <person name="Schramm A."/>
            <person name="Marshall I.P.G."/>
        </authorList>
    </citation>
    <scope>NUCLEOTIDE SEQUENCE</scope>
    <source>
        <strain evidence="5">Rat1</strain>
    </source>
</reference>
<dbReference type="GO" id="GO:0006313">
    <property type="term" value="P:DNA transposition"/>
    <property type="evidence" value="ECO:0007669"/>
    <property type="project" value="InterPro"/>
</dbReference>